<feature type="region of interest" description="Disordered" evidence="1">
    <location>
        <begin position="15"/>
        <end position="70"/>
    </location>
</feature>
<proteinExistence type="predicted"/>
<reference evidence="2" key="1">
    <citation type="submission" date="2020-11" db="EMBL/GenBank/DDBJ databases">
        <authorList>
            <person name="Tran Van P."/>
        </authorList>
    </citation>
    <scope>NUCLEOTIDE SEQUENCE</scope>
</reference>
<feature type="compositionally biased region" description="Polar residues" evidence="1">
    <location>
        <begin position="44"/>
        <end position="65"/>
    </location>
</feature>
<organism evidence="2">
    <name type="scientific">Notodromas monacha</name>
    <dbReference type="NCBI Taxonomy" id="399045"/>
    <lineage>
        <taxon>Eukaryota</taxon>
        <taxon>Metazoa</taxon>
        <taxon>Ecdysozoa</taxon>
        <taxon>Arthropoda</taxon>
        <taxon>Crustacea</taxon>
        <taxon>Oligostraca</taxon>
        <taxon>Ostracoda</taxon>
        <taxon>Podocopa</taxon>
        <taxon>Podocopida</taxon>
        <taxon>Cypridocopina</taxon>
        <taxon>Cypridoidea</taxon>
        <taxon>Cyprididae</taxon>
        <taxon>Notodromas</taxon>
    </lineage>
</organism>
<gene>
    <name evidence="2" type="ORF">NMOB1V02_LOCUS397</name>
</gene>
<dbReference type="EMBL" id="CAJPEX010000033">
    <property type="protein sequence ID" value="CAG0912620.1"/>
    <property type="molecule type" value="Genomic_DNA"/>
</dbReference>
<evidence type="ECO:0000256" key="1">
    <source>
        <dbReference type="SAM" id="MobiDB-lite"/>
    </source>
</evidence>
<keyword evidence="3" id="KW-1185">Reference proteome</keyword>
<dbReference type="AlphaFoldDB" id="A0A7R9G7V8"/>
<dbReference type="EMBL" id="OA882070">
    <property type="protein sequence ID" value="CAD7272468.1"/>
    <property type="molecule type" value="Genomic_DNA"/>
</dbReference>
<name>A0A7R9G7V8_9CRUS</name>
<dbReference type="Proteomes" id="UP000678499">
    <property type="component" value="Unassembled WGS sequence"/>
</dbReference>
<evidence type="ECO:0000313" key="2">
    <source>
        <dbReference type="EMBL" id="CAD7272468.1"/>
    </source>
</evidence>
<accession>A0A7R9G7V8</accession>
<evidence type="ECO:0000313" key="3">
    <source>
        <dbReference type="Proteomes" id="UP000678499"/>
    </source>
</evidence>
<protein>
    <submittedName>
        <fullName evidence="2">Uncharacterized protein</fullName>
    </submittedName>
</protein>
<sequence>MPHILIALSRGSEMRAPGLSLPPSHFSTPKSDPSRETANHLVSGDNSQSSRWSPSGGHNSLQGTFQGAGLESRGLYPGPYFDKTPKAVSVQVGSQSYLMCRVKQLDDKSSMKVRVIRAGLTTAVPSYGSVGMTIPLGLRIHVGFGGYAVIR</sequence>